<comment type="caution">
    <text evidence="1">The sequence shown here is derived from an EMBL/GenBank/DDBJ whole genome shotgun (WGS) entry which is preliminary data.</text>
</comment>
<reference evidence="1" key="1">
    <citation type="submission" date="2022-07" db="EMBL/GenBank/DDBJ databases">
        <title>Draft genome sequence of Zalerion maritima ATCC 34329, a (micro)plastics degrading marine fungus.</title>
        <authorList>
            <person name="Paco A."/>
            <person name="Goncalves M.F.M."/>
            <person name="Rocha-Santos T.A.P."/>
            <person name="Alves A."/>
        </authorList>
    </citation>
    <scope>NUCLEOTIDE SEQUENCE</scope>
    <source>
        <strain evidence="1">ATCC 34329</strain>
    </source>
</reference>
<evidence type="ECO:0000313" key="1">
    <source>
        <dbReference type="EMBL" id="KAJ2900639.1"/>
    </source>
</evidence>
<protein>
    <submittedName>
        <fullName evidence="1">Uncharacterized protein</fullName>
    </submittedName>
</protein>
<name>A0AAD5WRC9_9PEZI</name>
<keyword evidence="2" id="KW-1185">Reference proteome</keyword>
<gene>
    <name evidence="1" type="ORF">MKZ38_002298</name>
</gene>
<organism evidence="1 2">
    <name type="scientific">Zalerion maritima</name>
    <dbReference type="NCBI Taxonomy" id="339359"/>
    <lineage>
        <taxon>Eukaryota</taxon>
        <taxon>Fungi</taxon>
        <taxon>Dikarya</taxon>
        <taxon>Ascomycota</taxon>
        <taxon>Pezizomycotina</taxon>
        <taxon>Sordariomycetes</taxon>
        <taxon>Lulworthiomycetidae</taxon>
        <taxon>Lulworthiales</taxon>
        <taxon>Lulworthiaceae</taxon>
        <taxon>Zalerion</taxon>
    </lineage>
</organism>
<dbReference type="AlphaFoldDB" id="A0AAD5WRC9"/>
<dbReference type="EMBL" id="JAKWBI020000168">
    <property type="protein sequence ID" value="KAJ2900639.1"/>
    <property type="molecule type" value="Genomic_DNA"/>
</dbReference>
<accession>A0AAD5WRC9</accession>
<sequence length="162" mass="17739">MANGTYPSPAYMSQPHPTKYGYSLDSIPQLRRNSTSIGPTFSPALTTQASFTTPCNAAGLLPSSTAPAHHLLTMEWTDALRDSIAEAGFDGLCNLIIDGIPGMNKWEETINPPGVIFWYDGNYHPDNSSDMIADMIHKKRGAEFNVEFKLLASVLTESREES</sequence>
<evidence type="ECO:0000313" key="2">
    <source>
        <dbReference type="Proteomes" id="UP001201980"/>
    </source>
</evidence>
<dbReference type="Proteomes" id="UP001201980">
    <property type="component" value="Unassembled WGS sequence"/>
</dbReference>
<proteinExistence type="predicted"/>